<evidence type="ECO:0000256" key="1">
    <source>
        <dbReference type="ARBA" id="ARBA00006484"/>
    </source>
</evidence>
<dbReference type="AlphaFoldDB" id="A0A3M2HMW0"/>
<accession>A0A3M2HMW0</accession>
<dbReference type="InterPro" id="IPR036291">
    <property type="entry name" value="NAD(P)-bd_dom_sf"/>
</dbReference>
<evidence type="ECO:0000313" key="3">
    <source>
        <dbReference type="EMBL" id="RMH88679.1"/>
    </source>
</evidence>
<dbReference type="EMBL" id="RFLY01000018">
    <property type="protein sequence ID" value="RMH88679.1"/>
    <property type="molecule type" value="Genomic_DNA"/>
</dbReference>
<organism evidence="3 4">
    <name type="scientific">Solilutibacter pythonis</name>
    <dbReference type="NCBI Taxonomy" id="2483112"/>
    <lineage>
        <taxon>Bacteria</taxon>
        <taxon>Pseudomonadati</taxon>
        <taxon>Pseudomonadota</taxon>
        <taxon>Gammaproteobacteria</taxon>
        <taxon>Lysobacterales</taxon>
        <taxon>Lysobacteraceae</taxon>
        <taxon>Solilutibacter</taxon>
    </lineage>
</organism>
<keyword evidence="4" id="KW-1185">Reference proteome</keyword>
<dbReference type="PANTHER" id="PTHR44196">
    <property type="entry name" value="DEHYDROGENASE/REDUCTASE SDR FAMILY MEMBER 7B"/>
    <property type="match status" value="1"/>
</dbReference>
<dbReference type="InterPro" id="IPR002347">
    <property type="entry name" value="SDR_fam"/>
</dbReference>
<dbReference type="SUPFAM" id="SSF51735">
    <property type="entry name" value="NAD(P)-binding Rossmann-fold domains"/>
    <property type="match status" value="1"/>
</dbReference>
<dbReference type="Pfam" id="PF00106">
    <property type="entry name" value="adh_short"/>
    <property type="match status" value="1"/>
</dbReference>
<dbReference type="Gene3D" id="3.40.50.720">
    <property type="entry name" value="NAD(P)-binding Rossmann-like Domain"/>
    <property type="match status" value="1"/>
</dbReference>
<protein>
    <submittedName>
        <fullName evidence="3">SDR family NAD(P)-dependent oxidoreductase</fullName>
    </submittedName>
</protein>
<keyword evidence="2" id="KW-0560">Oxidoreductase</keyword>
<evidence type="ECO:0000313" key="4">
    <source>
        <dbReference type="Proteomes" id="UP000275012"/>
    </source>
</evidence>
<dbReference type="GO" id="GO:0016491">
    <property type="term" value="F:oxidoreductase activity"/>
    <property type="evidence" value="ECO:0007669"/>
    <property type="project" value="UniProtKB-KW"/>
</dbReference>
<dbReference type="GO" id="GO:0016020">
    <property type="term" value="C:membrane"/>
    <property type="evidence" value="ECO:0007669"/>
    <property type="project" value="TreeGrafter"/>
</dbReference>
<gene>
    <name evidence="3" type="ORF">EBB59_11400</name>
</gene>
<dbReference type="PRINTS" id="PR00081">
    <property type="entry name" value="GDHRDH"/>
</dbReference>
<comment type="caution">
    <text evidence="3">The sequence shown here is derived from an EMBL/GenBank/DDBJ whole genome shotgun (WGS) entry which is preliminary data.</text>
</comment>
<dbReference type="Proteomes" id="UP000275012">
    <property type="component" value="Unassembled WGS sequence"/>
</dbReference>
<dbReference type="OrthoDB" id="9790785at2"/>
<proteinExistence type="inferred from homology"/>
<reference evidence="3 4" key="1">
    <citation type="submission" date="2018-10" db="EMBL/GenBank/DDBJ databases">
        <title>Proposal of Lysobacter pythonis sp. nov. isolated from royal pythons (Python regius).</title>
        <authorList>
            <person name="Hans-Juergen B."/>
            <person name="Huptas C."/>
            <person name="Sandra B."/>
            <person name="Igor L."/>
            <person name="Joachim S."/>
            <person name="Siegfried S."/>
            <person name="Mareike W."/>
            <person name="Peter K."/>
        </authorList>
    </citation>
    <scope>NUCLEOTIDE SEQUENCE [LARGE SCALE GENOMIC DNA]</scope>
    <source>
        <strain evidence="3 4">4284/11</strain>
    </source>
</reference>
<name>A0A3M2HMW0_9GAMM</name>
<evidence type="ECO:0000256" key="2">
    <source>
        <dbReference type="ARBA" id="ARBA00023002"/>
    </source>
</evidence>
<sequence>MSAGKSLEGRVVFVAGATGGLGEAASLACARAGATLVLSGRQPRKLDKLYDAVKSAGPEPLLYPMDLEGASPDDHLELAQRLKDAFGRLDGLLHCAAEFRALTPLEYTDPAHVARAMHINVTAPMWLTMALMPVLKASDDASVVFVVDDAEHAGKPFWGPYAISQQSRAALVAQWAAEMEGAGVRICGLQPGPMRTPLRGRATVEDVDPNLRNPEAYAGDCVRLLSPTGRQWNGRIDRVMAGHDVARPEARSARSTKLELPLL</sequence>
<comment type="similarity">
    <text evidence="1">Belongs to the short-chain dehydrogenases/reductases (SDR) family.</text>
</comment>
<dbReference type="RefSeq" id="WP_122102277.1">
    <property type="nucleotide sequence ID" value="NZ_RFLY01000018.1"/>
</dbReference>
<dbReference type="PANTHER" id="PTHR44196:SF4">
    <property type="entry name" value="SHORT CHAIN DEHYDROGENASE"/>
    <property type="match status" value="1"/>
</dbReference>